<gene>
    <name evidence="1" type="ORF">LK07_28310</name>
</gene>
<evidence type="ECO:0000313" key="1">
    <source>
        <dbReference type="EMBL" id="ASN27292.1"/>
    </source>
</evidence>
<dbReference type="AlphaFoldDB" id="A0A221P558"/>
<reference evidence="1 2" key="1">
    <citation type="submission" date="2017-07" db="EMBL/GenBank/DDBJ databases">
        <title>Genome sequence of Streptomyces pluripotens MUSC 137T.</title>
        <authorList>
            <person name="Ser H.-L."/>
            <person name="Lee L.-H."/>
        </authorList>
    </citation>
    <scope>NUCLEOTIDE SEQUENCE [LARGE SCALE GENOMIC DNA]</scope>
    <source>
        <strain evidence="1 2">MUSC 137</strain>
    </source>
</reference>
<accession>A0A221P558</accession>
<proteinExistence type="predicted"/>
<dbReference type="RefSeq" id="WP_039648379.1">
    <property type="nucleotide sequence ID" value="NZ_CP021080.1"/>
</dbReference>
<organism evidence="1 2">
    <name type="scientific">Streptomyces pluripotens</name>
    <dbReference type="NCBI Taxonomy" id="1355015"/>
    <lineage>
        <taxon>Bacteria</taxon>
        <taxon>Bacillati</taxon>
        <taxon>Actinomycetota</taxon>
        <taxon>Actinomycetes</taxon>
        <taxon>Kitasatosporales</taxon>
        <taxon>Streptomycetaceae</taxon>
        <taxon>Streptomyces</taxon>
    </lineage>
</organism>
<dbReference type="KEGG" id="splu:LK06_027140"/>
<keyword evidence="2" id="KW-1185">Reference proteome</keyword>
<dbReference type="EMBL" id="CP022433">
    <property type="protein sequence ID" value="ASN27292.1"/>
    <property type="molecule type" value="Genomic_DNA"/>
</dbReference>
<dbReference type="Proteomes" id="UP000031501">
    <property type="component" value="Chromosome"/>
</dbReference>
<sequence>MKGDIMLGEISLTSRPLRVQGRHTIAALVLGAVLSATVAVGTATGSLPRRLGGAGVAPLADVGWNAAPAGQYDVLSGDVGWNVIGSGGQTNQPLGDVGWNNTPA</sequence>
<protein>
    <submittedName>
        <fullName evidence="1">Uncharacterized protein</fullName>
    </submittedName>
</protein>
<evidence type="ECO:0000313" key="2">
    <source>
        <dbReference type="Proteomes" id="UP000031501"/>
    </source>
</evidence>
<name>A0A221P558_9ACTN</name>
<dbReference type="STRING" id="1355015.LK06_027140"/>